<reference evidence="1 2" key="1">
    <citation type="journal article" date="2015" name="Genome Announc.">
        <title>Draft Genome Sequence of Filamentous Marine Cyanobacterium Lyngbya confervoides Strain BDU141951.</title>
        <authorList>
            <person name="Chandrababunaidu M.M."/>
            <person name="Sen D."/>
            <person name="Tripathy S."/>
        </authorList>
    </citation>
    <scope>NUCLEOTIDE SEQUENCE [LARGE SCALE GENOMIC DNA]</scope>
    <source>
        <strain evidence="1 2">BDU141951</strain>
    </source>
</reference>
<evidence type="ECO:0000313" key="2">
    <source>
        <dbReference type="Proteomes" id="UP000031561"/>
    </source>
</evidence>
<dbReference type="RefSeq" id="WP_166283440.1">
    <property type="nucleotide sequence ID" value="NZ_JTHE03000111.1"/>
</dbReference>
<evidence type="ECO:0000313" key="1">
    <source>
        <dbReference type="EMBL" id="MCM1985091.1"/>
    </source>
</evidence>
<comment type="caution">
    <text evidence="1">The sequence shown here is derived from an EMBL/GenBank/DDBJ whole genome shotgun (WGS) entry which is preliminary data.</text>
</comment>
<dbReference type="AlphaFoldDB" id="A0ABD4T903"/>
<organism evidence="1 2">
    <name type="scientific">Lyngbya confervoides BDU141951</name>
    <dbReference type="NCBI Taxonomy" id="1574623"/>
    <lineage>
        <taxon>Bacteria</taxon>
        <taxon>Bacillati</taxon>
        <taxon>Cyanobacteriota</taxon>
        <taxon>Cyanophyceae</taxon>
        <taxon>Oscillatoriophycideae</taxon>
        <taxon>Oscillatoriales</taxon>
        <taxon>Microcoleaceae</taxon>
        <taxon>Lyngbya</taxon>
    </lineage>
</organism>
<dbReference type="EMBL" id="JTHE03000111">
    <property type="protein sequence ID" value="MCM1985091.1"/>
    <property type="molecule type" value="Genomic_DNA"/>
</dbReference>
<name>A0ABD4T903_9CYAN</name>
<dbReference type="Proteomes" id="UP000031561">
    <property type="component" value="Unassembled WGS sequence"/>
</dbReference>
<protein>
    <submittedName>
        <fullName evidence="1">Uncharacterized protein</fullName>
    </submittedName>
</protein>
<gene>
    <name evidence="1" type="ORF">QQ91_0019920</name>
</gene>
<sequence length="129" mass="14730">MTNPRVIVGDLFPEELQMIRDRLPEHLQDLGADHMQTLASIAEAWHLEPLPAGYAPEMVDVYVEEQEDPILSYEHWEMSVASPEFFPEKFTVLALEVDSVLRYAQIRGQEVFNRLGNVELPEDFAFAAA</sequence>
<keyword evidence="2" id="KW-1185">Reference proteome</keyword>
<proteinExistence type="predicted"/>
<accession>A0ABD4T903</accession>